<dbReference type="PROSITE" id="PS51450">
    <property type="entry name" value="LRR"/>
    <property type="match status" value="1"/>
</dbReference>
<dbReference type="EMBL" id="AFYH01059229">
    <property type="status" value="NOT_ANNOTATED_CDS"/>
    <property type="molecule type" value="Genomic_DNA"/>
</dbReference>
<dbReference type="GeneTree" id="ENSGT00940000156906"/>
<dbReference type="GO" id="GO:0099104">
    <property type="term" value="F:potassium channel activator activity"/>
    <property type="evidence" value="ECO:0007669"/>
    <property type="project" value="TreeGrafter"/>
</dbReference>
<dbReference type="InterPro" id="IPR032675">
    <property type="entry name" value="LRR_dom_sf"/>
</dbReference>
<keyword evidence="2" id="KW-0813">Transport</keyword>
<dbReference type="eggNOG" id="KOG0619">
    <property type="taxonomic scope" value="Eukaryota"/>
</dbReference>
<evidence type="ECO:0000256" key="12">
    <source>
        <dbReference type="ARBA" id="ARBA00023303"/>
    </source>
</evidence>
<evidence type="ECO:0000256" key="2">
    <source>
        <dbReference type="ARBA" id="ARBA00022448"/>
    </source>
</evidence>
<evidence type="ECO:0000256" key="13">
    <source>
        <dbReference type="SAM" id="Phobius"/>
    </source>
</evidence>
<evidence type="ECO:0000256" key="4">
    <source>
        <dbReference type="ARBA" id="ARBA00022614"/>
    </source>
</evidence>
<evidence type="ECO:0000256" key="7">
    <source>
        <dbReference type="ARBA" id="ARBA00022737"/>
    </source>
</evidence>
<dbReference type="PANTHER" id="PTHR46473:SF6">
    <property type="entry name" value="LEUCINE-RICH REPEAT-CONTAINING PROTEIN 52"/>
    <property type="match status" value="1"/>
</dbReference>
<feature type="domain" description="LRRNT" evidence="15">
    <location>
        <begin position="26"/>
        <end position="58"/>
    </location>
</feature>
<dbReference type="HOGENOM" id="CLU_000288_18_10_1"/>
<keyword evidence="8 13" id="KW-1133">Transmembrane helix</keyword>
<dbReference type="Pfam" id="PF01462">
    <property type="entry name" value="LRRNT"/>
    <property type="match status" value="1"/>
</dbReference>
<comment type="subcellular location">
    <subcellularLocation>
        <location evidence="1">Cell membrane</location>
        <topology evidence="1">Single-pass membrane protein</topology>
    </subcellularLocation>
</comment>
<feature type="transmembrane region" description="Helical" evidence="13">
    <location>
        <begin position="246"/>
        <end position="273"/>
    </location>
</feature>
<keyword evidence="10 13" id="KW-0472">Membrane</keyword>
<dbReference type="InterPro" id="IPR000372">
    <property type="entry name" value="LRRNT"/>
</dbReference>
<name>H3ARE5_LATCH</name>
<dbReference type="SMART" id="SM00013">
    <property type="entry name" value="LRRNT"/>
    <property type="match status" value="1"/>
</dbReference>
<dbReference type="InterPro" id="IPR001611">
    <property type="entry name" value="Leu-rich_rpt"/>
</dbReference>
<dbReference type="Gene3D" id="3.80.10.10">
    <property type="entry name" value="Ribonuclease Inhibitor"/>
    <property type="match status" value="1"/>
</dbReference>
<evidence type="ECO:0000256" key="3">
    <source>
        <dbReference type="ARBA" id="ARBA00022475"/>
    </source>
</evidence>
<evidence type="ECO:0000256" key="5">
    <source>
        <dbReference type="ARBA" id="ARBA00022692"/>
    </source>
</evidence>
<evidence type="ECO:0000256" key="9">
    <source>
        <dbReference type="ARBA" id="ARBA00023065"/>
    </source>
</evidence>
<evidence type="ECO:0000313" key="17">
    <source>
        <dbReference type="Proteomes" id="UP000008672"/>
    </source>
</evidence>
<feature type="signal peptide" evidence="14">
    <location>
        <begin position="1"/>
        <end position="25"/>
    </location>
</feature>
<feature type="chain" id="PRO_5003580524" evidence="14">
    <location>
        <begin position="26"/>
        <end position="311"/>
    </location>
</feature>
<gene>
    <name evidence="16" type="primary">LRRC52</name>
</gene>
<evidence type="ECO:0000313" key="16">
    <source>
        <dbReference type="Ensembl" id="ENSLACP00000012216.1"/>
    </source>
</evidence>
<dbReference type="STRING" id="7897.ENSLACP00000012216"/>
<dbReference type="PANTHER" id="PTHR46473">
    <property type="entry name" value="GH08155P"/>
    <property type="match status" value="1"/>
</dbReference>
<evidence type="ECO:0000256" key="11">
    <source>
        <dbReference type="ARBA" id="ARBA00023157"/>
    </source>
</evidence>
<keyword evidence="4" id="KW-0433">Leucine-rich repeat</keyword>
<evidence type="ECO:0000256" key="8">
    <source>
        <dbReference type="ARBA" id="ARBA00022989"/>
    </source>
</evidence>
<accession>H3ARE5</accession>
<evidence type="ECO:0000256" key="6">
    <source>
        <dbReference type="ARBA" id="ARBA00022729"/>
    </source>
</evidence>
<dbReference type="Ensembl" id="ENSLACT00000012308.1">
    <property type="protein sequence ID" value="ENSLACP00000012216.1"/>
    <property type="gene ID" value="ENSLACG00000010752.1"/>
</dbReference>
<dbReference type="Pfam" id="PF13855">
    <property type="entry name" value="LRR_8"/>
    <property type="match status" value="2"/>
</dbReference>
<organism evidence="16 17">
    <name type="scientific">Latimeria chalumnae</name>
    <name type="common">Coelacanth</name>
    <dbReference type="NCBI Taxonomy" id="7897"/>
    <lineage>
        <taxon>Eukaryota</taxon>
        <taxon>Metazoa</taxon>
        <taxon>Chordata</taxon>
        <taxon>Craniata</taxon>
        <taxon>Vertebrata</taxon>
        <taxon>Euteleostomi</taxon>
        <taxon>Coelacanthiformes</taxon>
        <taxon>Coelacanthidae</taxon>
        <taxon>Latimeria</taxon>
    </lineage>
</organism>
<dbReference type="FunFam" id="3.80.10.10:FF:000015">
    <property type="entry name" value="Leucine rich repeat containing 38"/>
    <property type="match status" value="1"/>
</dbReference>
<evidence type="ECO:0000256" key="1">
    <source>
        <dbReference type="ARBA" id="ARBA00004162"/>
    </source>
</evidence>
<keyword evidence="3" id="KW-1003">Cell membrane</keyword>
<dbReference type="InterPro" id="IPR003591">
    <property type="entry name" value="Leu-rich_rpt_typical-subtyp"/>
</dbReference>
<evidence type="ECO:0000259" key="15">
    <source>
        <dbReference type="SMART" id="SM00013"/>
    </source>
</evidence>
<dbReference type="GO" id="GO:0044325">
    <property type="term" value="F:transmembrane transporter binding"/>
    <property type="evidence" value="ECO:0007669"/>
    <property type="project" value="TreeGrafter"/>
</dbReference>
<dbReference type="SMART" id="SM00369">
    <property type="entry name" value="LRR_TYP"/>
    <property type="match status" value="4"/>
</dbReference>
<dbReference type="AlphaFoldDB" id="H3ARE5"/>
<protein>
    <submittedName>
        <fullName evidence="16">Leucine rich repeat containing 52</fullName>
    </submittedName>
</protein>
<sequence length="311" mass="34544">MFRCGTQPLGLLLLLLFGLEVTALAECPWGCTCNSLIVNCSGRQLQQFPSDIPLITRRLILADNNLLELPPLQLNFLSDLVYLDCRNNSITEVSEAAFINILKLVYIDLSYNELTIITDWTFELLVNLVVLKIANNPGLSEIEKDAFSNNTGLRELDLSGNNLTHLDVSALSNLPALRAASLGGNPWDCFCLLEQLSEWMRSSGVNILDASNVVCNTPDSLRGVLVSEAGTEIYKACHLIFDYRDYLFLFLIGFGIFTSGTIVAWLAGIMVVIHENYLKKKEIDELEGEMDYTSVAQQDANTKKEPTPDVL</sequence>
<keyword evidence="6 14" id="KW-0732">Signal</keyword>
<keyword evidence="12" id="KW-0407">Ion channel</keyword>
<evidence type="ECO:0000256" key="14">
    <source>
        <dbReference type="SAM" id="SignalP"/>
    </source>
</evidence>
<dbReference type="InterPro" id="IPR051432">
    <property type="entry name" value="KCNMA1_auxiliary"/>
</dbReference>
<keyword evidence="5 13" id="KW-0812">Transmembrane</keyword>
<proteinExistence type="predicted"/>
<keyword evidence="17" id="KW-1185">Reference proteome</keyword>
<keyword evidence="11" id="KW-1015">Disulfide bond</keyword>
<reference evidence="17" key="1">
    <citation type="submission" date="2011-08" db="EMBL/GenBank/DDBJ databases">
        <title>The draft genome of Latimeria chalumnae.</title>
        <authorList>
            <person name="Di Palma F."/>
            <person name="Alfoldi J."/>
            <person name="Johnson J."/>
            <person name="Berlin A."/>
            <person name="Gnerre S."/>
            <person name="Jaffe D."/>
            <person name="MacCallum I."/>
            <person name="Young S."/>
            <person name="Walker B.J."/>
            <person name="Lander E."/>
            <person name="Lindblad-Toh K."/>
        </authorList>
    </citation>
    <scope>NUCLEOTIDE SEQUENCE [LARGE SCALE GENOMIC DNA]</scope>
    <source>
        <strain evidence="17">Wild caught</strain>
    </source>
</reference>
<dbReference type="EMBL" id="AFYH01059228">
    <property type="status" value="NOT_ANNOTATED_CDS"/>
    <property type="molecule type" value="Genomic_DNA"/>
</dbReference>
<dbReference type="Proteomes" id="UP000008672">
    <property type="component" value="Unassembled WGS sequence"/>
</dbReference>
<dbReference type="OMA" id="QDYIFLC"/>
<dbReference type="FunCoup" id="H3ARE5">
    <property type="interactions" value="153"/>
</dbReference>
<keyword evidence="9" id="KW-0406">Ion transport</keyword>
<dbReference type="InParanoid" id="H3ARE5"/>
<reference evidence="16" key="3">
    <citation type="submission" date="2025-09" db="UniProtKB">
        <authorList>
            <consortium name="Ensembl"/>
        </authorList>
    </citation>
    <scope>IDENTIFICATION</scope>
</reference>
<dbReference type="EMBL" id="AFYH01059227">
    <property type="status" value="NOT_ANNOTATED_CDS"/>
    <property type="molecule type" value="Genomic_DNA"/>
</dbReference>
<keyword evidence="7" id="KW-0677">Repeat</keyword>
<dbReference type="SUPFAM" id="SSF52058">
    <property type="entry name" value="L domain-like"/>
    <property type="match status" value="1"/>
</dbReference>
<dbReference type="GO" id="GO:0008076">
    <property type="term" value="C:voltage-gated potassium channel complex"/>
    <property type="evidence" value="ECO:0007669"/>
    <property type="project" value="TreeGrafter"/>
</dbReference>
<dbReference type="GO" id="GO:0005249">
    <property type="term" value="F:voltage-gated potassium channel activity"/>
    <property type="evidence" value="ECO:0007669"/>
    <property type="project" value="TreeGrafter"/>
</dbReference>
<reference evidence="16" key="2">
    <citation type="submission" date="2025-08" db="UniProtKB">
        <authorList>
            <consortium name="Ensembl"/>
        </authorList>
    </citation>
    <scope>IDENTIFICATION</scope>
</reference>
<evidence type="ECO:0000256" key="10">
    <source>
        <dbReference type="ARBA" id="ARBA00023136"/>
    </source>
</evidence>